<evidence type="ECO:0000313" key="2">
    <source>
        <dbReference type="Proteomes" id="UP001152622"/>
    </source>
</evidence>
<keyword evidence="2" id="KW-1185">Reference proteome</keyword>
<name>A0A9Q1FVA1_SYNKA</name>
<protein>
    <submittedName>
        <fullName evidence="1">Uncharacterized protein</fullName>
    </submittedName>
</protein>
<dbReference type="AlphaFoldDB" id="A0A9Q1FVA1"/>
<comment type="caution">
    <text evidence="1">The sequence shown here is derived from an EMBL/GenBank/DDBJ whole genome shotgun (WGS) entry which is preliminary data.</text>
</comment>
<accession>A0A9Q1FVA1</accession>
<reference evidence="1" key="1">
    <citation type="journal article" date="2023" name="Science">
        <title>Genome structures resolve the early diversification of teleost fishes.</title>
        <authorList>
            <person name="Parey E."/>
            <person name="Louis A."/>
            <person name="Montfort J."/>
            <person name="Bouchez O."/>
            <person name="Roques C."/>
            <person name="Iampietro C."/>
            <person name="Lluch J."/>
            <person name="Castinel A."/>
            <person name="Donnadieu C."/>
            <person name="Desvignes T."/>
            <person name="Floi Bucao C."/>
            <person name="Jouanno E."/>
            <person name="Wen M."/>
            <person name="Mejri S."/>
            <person name="Dirks R."/>
            <person name="Jansen H."/>
            <person name="Henkel C."/>
            <person name="Chen W.J."/>
            <person name="Zahm M."/>
            <person name="Cabau C."/>
            <person name="Klopp C."/>
            <person name="Thompson A.W."/>
            <person name="Robinson-Rechavi M."/>
            <person name="Braasch I."/>
            <person name="Lecointre G."/>
            <person name="Bobe J."/>
            <person name="Postlethwait J.H."/>
            <person name="Berthelot C."/>
            <person name="Roest Crollius H."/>
            <person name="Guiguen Y."/>
        </authorList>
    </citation>
    <scope>NUCLEOTIDE SEQUENCE</scope>
    <source>
        <strain evidence="1">WJC10195</strain>
    </source>
</reference>
<proteinExistence type="predicted"/>
<gene>
    <name evidence="1" type="ORF">SKAU_G00078980</name>
</gene>
<organism evidence="1 2">
    <name type="scientific">Synaphobranchus kaupii</name>
    <name type="common">Kaup's arrowtooth eel</name>
    <dbReference type="NCBI Taxonomy" id="118154"/>
    <lineage>
        <taxon>Eukaryota</taxon>
        <taxon>Metazoa</taxon>
        <taxon>Chordata</taxon>
        <taxon>Craniata</taxon>
        <taxon>Vertebrata</taxon>
        <taxon>Euteleostomi</taxon>
        <taxon>Actinopterygii</taxon>
        <taxon>Neopterygii</taxon>
        <taxon>Teleostei</taxon>
        <taxon>Anguilliformes</taxon>
        <taxon>Synaphobranchidae</taxon>
        <taxon>Synaphobranchus</taxon>
    </lineage>
</organism>
<dbReference type="Proteomes" id="UP001152622">
    <property type="component" value="Chromosome 3"/>
</dbReference>
<sequence>MGAKESRIGFLSYDEAIKRDTSEQGSELTHPLAVEPPPRLPLEKADAALKHLQVAGRLVMIDMLVY</sequence>
<evidence type="ECO:0000313" key="1">
    <source>
        <dbReference type="EMBL" id="KAJ8367870.1"/>
    </source>
</evidence>
<dbReference type="EMBL" id="JAINUF010000003">
    <property type="protein sequence ID" value="KAJ8367870.1"/>
    <property type="molecule type" value="Genomic_DNA"/>
</dbReference>